<dbReference type="Proteomes" id="UP000230423">
    <property type="component" value="Unassembled WGS sequence"/>
</dbReference>
<keyword evidence="4" id="KW-1185">Reference proteome</keyword>
<feature type="domain" description="Polyprotein allergen nematode" evidence="2">
    <location>
        <begin position="1053"/>
        <end position="1172"/>
    </location>
</feature>
<dbReference type="EMBL" id="KZ344998">
    <property type="protein sequence ID" value="PIO77424.1"/>
    <property type="molecule type" value="Genomic_DNA"/>
</dbReference>
<feature type="domain" description="Polyprotein allergen nematode" evidence="2">
    <location>
        <begin position="1982"/>
        <end position="2102"/>
    </location>
</feature>
<feature type="domain" description="Polyprotein allergen nematode" evidence="2">
    <location>
        <begin position="1849"/>
        <end position="1969"/>
    </location>
</feature>
<feature type="coiled-coil region" evidence="1">
    <location>
        <begin position="337"/>
        <end position="364"/>
    </location>
</feature>
<feature type="domain" description="Polyprotein allergen nematode" evidence="2">
    <location>
        <begin position="526"/>
        <end position="636"/>
    </location>
</feature>
<feature type="domain" description="Polyprotein allergen nematode" evidence="2">
    <location>
        <begin position="1320"/>
        <end position="1440"/>
    </location>
</feature>
<reference evidence="3 4" key="1">
    <citation type="submission" date="2015-09" db="EMBL/GenBank/DDBJ databases">
        <title>Draft genome of the parasitic nematode Teladorsagia circumcincta isolate WARC Sus (inbred).</title>
        <authorList>
            <person name="Mitreva M."/>
        </authorList>
    </citation>
    <scope>NUCLEOTIDE SEQUENCE [LARGE SCALE GENOMIC DNA]</scope>
    <source>
        <strain evidence="3 4">S</strain>
    </source>
</reference>
<evidence type="ECO:0000313" key="3">
    <source>
        <dbReference type="EMBL" id="PIO77424.1"/>
    </source>
</evidence>
<name>A0A2G9V4J6_TELCI</name>
<feature type="domain" description="Polyprotein allergen nematode" evidence="2">
    <location>
        <begin position="1584"/>
        <end position="1704"/>
    </location>
</feature>
<dbReference type="Gene3D" id="1.10.533.30">
    <property type="entry name" value="Nematode polyprotein allergen ABA-1"/>
    <property type="match status" value="16"/>
</dbReference>
<evidence type="ECO:0000259" key="2">
    <source>
        <dbReference type="Pfam" id="PF16469"/>
    </source>
</evidence>
<feature type="domain" description="Polyprotein allergen nematode" evidence="2">
    <location>
        <begin position="920"/>
        <end position="1038"/>
    </location>
</feature>
<feature type="domain" description="Polyprotein allergen nematode" evidence="2">
    <location>
        <begin position="1452"/>
        <end position="1572"/>
    </location>
</feature>
<feature type="domain" description="Polyprotein allergen nematode" evidence="2">
    <location>
        <begin position="786"/>
        <end position="904"/>
    </location>
</feature>
<dbReference type="OrthoDB" id="5823468at2759"/>
<feature type="coiled-coil region" evidence="1">
    <location>
        <begin position="964"/>
        <end position="1028"/>
    </location>
</feature>
<organism evidence="3 4">
    <name type="scientific">Teladorsagia circumcincta</name>
    <name type="common">Brown stomach worm</name>
    <name type="synonym">Ostertagia circumcincta</name>
    <dbReference type="NCBI Taxonomy" id="45464"/>
    <lineage>
        <taxon>Eukaryota</taxon>
        <taxon>Metazoa</taxon>
        <taxon>Ecdysozoa</taxon>
        <taxon>Nematoda</taxon>
        <taxon>Chromadorea</taxon>
        <taxon>Rhabditida</taxon>
        <taxon>Rhabditina</taxon>
        <taxon>Rhabditomorpha</taxon>
        <taxon>Strongyloidea</taxon>
        <taxon>Trichostrongylidae</taxon>
        <taxon>Teladorsagia</taxon>
    </lineage>
</organism>
<feature type="domain" description="Polyprotein allergen nematode" evidence="2">
    <location>
        <begin position="119"/>
        <end position="237"/>
    </location>
</feature>
<feature type="domain" description="Polyprotein allergen nematode" evidence="2">
    <location>
        <begin position="43"/>
        <end position="115"/>
    </location>
</feature>
<dbReference type="InterPro" id="IPR032487">
    <property type="entry name" value="ABA-1_nematode"/>
</dbReference>
<evidence type="ECO:0000313" key="4">
    <source>
        <dbReference type="Proteomes" id="UP000230423"/>
    </source>
</evidence>
<dbReference type="InterPro" id="IPR038289">
    <property type="entry name" value="DVA-1_sf"/>
</dbReference>
<feature type="domain" description="Polyprotein allergen nematode" evidence="2">
    <location>
        <begin position="257"/>
        <end position="377"/>
    </location>
</feature>
<feature type="domain" description="Polyprotein allergen nematode" evidence="2">
    <location>
        <begin position="1716"/>
        <end position="1836"/>
    </location>
</feature>
<protein>
    <submittedName>
        <fullName evidence="3">Phage protein, HK97 gp10 family</fullName>
    </submittedName>
</protein>
<feature type="domain" description="Polyprotein allergen nematode" evidence="2">
    <location>
        <begin position="1188"/>
        <end position="1306"/>
    </location>
</feature>
<feature type="domain" description="Polyprotein allergen nematode" evidence="2">
    <location>
        <begin position="651"/>
        <end position="770"/>
    </location>
</feature>
<sequence length="2150" mass="247250">MRDSGKSFEELRQKTYEYFNGLPEERQQSECHRLLGSVPTTRHVFHKHFEKFTNWMTDDQRRTMTDMRDSGKSFEELRQKTYEYFNTLPEERQQSVRESYKGQCQPCAEMLAKKTRTKRDIDEKINKRLSWMTADQKMKVKQMYADGKPQAEIRAKIFEFLSELEGPAGSAAKEQTQKECYKWMNDVATEEEIAALHKMHETDHDGCKKKVREFIERLPETKKDEVLKNLPFCEKIWYGDHEHHHGHHHRRHLAARRRRHLHAIDKFLHWLTPDQKSELEGIEQSGSHFDNVIAKVKEFFGLLPEEKKAELKANFKDQCSAWVKEVATPEEMESIKKMHETKDFGELKKKIAELEDRLTEDQKHTVEHVREVCYGVWELDESTRRRRDHHTHDIEEGMQKFLTWLTDEQKQKVKATYESGDREAFYKEIMTMFDAASGEVKAKASEELKSACKHYGKDLMGEDKMKVIKEMKDSGATHEAISQKIEEMVEEMTDEEKKAKAKRFTAACKKVYGPARFRRDHQHPVTLEEALHKYLTWLSDDQKAELKSLKESGDKEAIYKKVMDYFQGVSGEKKEKASEELKAACKHYIKEILGAEKATEFHEKIAEKIEEAIDGLTDEHAKSMAKKASSACKRIFGVARRFRRDHQHPVTLEEALHKYLTWLSDDQKAELKSLKESGDKEAIYKKVMDFFQGVSGEKKEKASEELKAACKHYIKEILGAEKAAEFRAMKESGTSDEKIAEKIEEAIDGLTDEHAKSMAKKASAACKRIFGVARRFRRDEQHPVTLEEALDKYLTWLSDDQKAELKSLKESGDKESIYKKVLEYFEDVSGEKKEKAAEELKAACKHLIEKLLGVEKAAEFRAMRESGTPAEKIAEKIEEAIDELTDEGARSRAKKASAGCKRIFGVVRRVRRDEQHPVTLEEALDKYLTWLSDDQKAELKSLKESGDKESIYKKVLEYFEDVSGEKKEKAAEELKAACKHLIEKLLGAEKAAEFRAMRESATPLEKIAERVEEAIEDITDEVTRSRARKASAGCKRIFGVVRRVRRDEHHPVTLEEALHKYLTWLSDDQKAELKSLKESGDRETIYKKVMEYFEGVSGEKKEKASEELQAACKHYIKEILGDEKAAEFRAMKESGTPAEKIAEKIEQAIDELSDEGAKSRAKKASSACKRIFGVVHRVRRDQQHPITLEEALDKYLTWLSDEQKEELKSLKESGDKESIYKKVMEYFEGTSGEQKDKASEELKAACKHFIEKLLGAEKAAEFRAMRESATPLEKIAERIEEAIEDITDEITRSRAKKASAACKRIFGVLDRVKRDHHHEHSLEDAMEKYLTWLTESQKEEIKSLYKEGGRGAVYDKVMEYFDKATGDTKEKAAMELKGACKHYVKDLIGEKNGEVIKEMKENGASNDEIATKVEEMIEAIADDKKKAQALRASANCRKIYGVARRFRRDHKHNLEEAMEKYLTWLNDDQKEEVKKLYSSGDKQAMYKKVMEIYDSVSGDVKEKATVELKAACRHYVKDSIGEENAEKLKEMKESGATPEAIAAKVEEFIAAITDEKKKSEAERASVACKKIYGVARRFRRDHKHNLEEAMEKYLSWLNDEQKEEVKKLYGAGDKQAMYKKVMEIYDSVSGDVKEKATVELKAACRHYVKDSIGEENAEKLKEMKESGATPEAIAAKVEEFIAAISDEKKKSEAERAAVACKRIYGVARRLKRDHKHNLEEAMEKYLSWLNDDQKEEVKKLYGAGDKQAMYKKVMEIYDSVSGDVKEKATVELKAACRHYVKDSIGEENAEKLKEMKESGATPEAIAAKVEEFIAAISDEKKKSEAERAAVACKRIYGVARRLKREHHEHNLEEAMEKYLTWLNDDQKEEVKKLYGSGDKQAMYKKVMEIYDSVSGDVKEKATVELKAACGHYVKESIGEENAEKLKEMKESGATPEAIATKLEEFIATISDEKKKSEAERASVACKKIYGVARRLKRDHHEHNLEEAMEKYLSWLRDDQKAEVKKIYGTGDRIAVETKVLQMFENASGDVKEKASVQLRAACKHYIKEYIGDENVAKIKELKDSGATNEAMSAKIDEFIAAIPEKERKEKAERVAASCKKVYGVKSRMRRYPAAQNEFHMEGYNRRALRAHRHLAERRRRNEAKVHFLDI</sequence>
<gene>
    <name evidence="3" type="ORF">TELCIR_00447</name>
</gene>
<accession>A0A2G9V4J6</accession>
<keyword evidence="1" id="KW-0175">Coiled coil</keyword>
<feature type="domain" description="Polyprotein allergen nematode" evidence="2">
    <location>
        <begin position="392"/>
        <end position="512"/>
    </location>
</feature>
<evidence type="ECO:0000256" key="1">
    <source>
        <dbReference type="SAM" id="Coils"/>
    </source>
</evidence>
<dbReference type="Pfam" id="PF16469">
    <property type="entry name" value="NPA"/>
    <property type="match status" value="16"/>
</dbReference>
<proteinExistence type="predicted"/>